<dbReference type="Proteomes" id="UP000635606">
    <property type="component" value="Unassembled WGS sequence"/>
</dbReference>
<accession>A0A8J3ZUY8</accession>
<sequence>MTQPRQRPADIWTRLNEISGEAADNVQRQHVVSQATLREFTGSWPGRSGRLLASMNLDFPNASPRPAGTSKSGFVPDFLRYASRSAEQVWQETETRLPAATRAAADGSLFGRPDLVKVIRDAIALHFVRSHQTSMMHEGAWSTVRRQARDQWLCNEQVLEQAFLKKYGLHLPSRSRGALELMADELLRPMDALFESGALLRIRIEHLFAEAKRIADGTGLEIARPIVGEFLIGDTPALAVRIGHDGIGPTGGVPLGDADQVVFPLGPHLLASLGPRNAYGAIPAQLVDAFNGLQVRAAQRHVYFRPGSGLERTVRRAARRRSGAEPASQHNEGDATS</sequence>
<evidence type="ECO:0000256" key="1">
    <source>
        <dbReference type="SAM" id="MobiDB-lite"/>
    </source>
</evidence>
<organism evidence="2 3">
    <name type="scientific">Virgisporangium ochraceum</name>
    <dbReference type="NCBI Taxonomy" id="65505"/>
    <lineage>
        <taxon>Bacteria</taxon>
        <taxon>Bacillati</taxon>
        <taxon>Actinomycetota</taxon>
        <taxon>Actinomycetes</taxon>
        <taxon>Micromonosporales</taxon>
        <taxon>Micromonosporaceae</taxon>
        <taxon>Virgisporangium</taxon>
    </lineage>
</organism>
<name>A0A8J3ZUY8_9ACTN</name>
<feature type="region of interest" description="Disordered" evidence="1">
    <location>
        <begin position="313"/>
        <end position="337"/>
    </location>
</feature>
<dbReference type="EMBL" id="BOPH01000079">
    <property type="protein sequence ID" value="GIJ70409.1"/>
    <property type="molecule type" value="Genomic_DNA"/>
</dbReference>
<evidence type="ECO:0000313" key="2">
    <source>
        <dbReference type="EMBL" id="GIJ70409.1"/>
    </source>
</evidence>
<reference evidence="2" key="1">
    <citation type="submission" date="2021-01" db="EMBL/GenBank/DDBJ databases">
        <title>Whole genome shotgun sequence of Virgisporangium ochraceum NBRC 16418.</title>
        <authorList>
            <person name="Komaki H."/>
            <person name="Tamura T."/>
        </authorList>
    </citation>
    <scope>NUCLEOTIDE SEQUENCE</scope>
    <source>
        <strain evidence="2">NBRC 16418</strain>
    </source>
</reference>
<evidence type="ECO:0008006" key="4">
    <source>
        <dbReference type="Google" id="ProtNLM"/>
    </source>
</evidence>
<evidence type="ECO:0000313" key="3">
    <source>
        <dbReference type="Proteomes" id="UP000635606"/>
    </source>
</evidence>
<dbReference type="RefSeq" id="WP_203930307.1">
    <property type="nucleotide sequence ID" value="NZ_BOPH01000079.1"/>
</dbReference>
<dbReference type="AlphaFoldDB" id="A0A8J3ZUY8"/>
<comment type="caution">
    <text evidence="2">The sequence shown here is derived from an EMBL/GenBank/DDBJ whole genome shotgun (WGS) entry which is preliminary data.</text>
</comment>
<gene>
    <name evidence="2" type="ORF">Voc01_053260</name>
</gene>
<keyword evidence="3" id="KW-1185">Reference proteome</keyword>
<protein>
    <recommendedName>
        <fullName evidence="4">DUF4238 domain-containing protein</fullName>
    </recommendedName>
</protein>
<feature type="compositionally biased region" description="Polar residues" evidence="1">
    <location>
        <begin position="328"/>
        <end position="337"/>
    </location>
</feature>
<dbReference type="Pfam" id="PF14022">
    <property type="entry name" value="DUF4238"/>
    <property type="match status" value="1"/>
</dbReference>
<proteinExistence type="predicted"/>
<dbReference type="InterPro" id="IPR025332">
    <property type="entry name" value="DUF4238"/>
</dbReference>